<protein>
    <recommendedName>
        <fullName evidence="1">Core domain-containing protein</fullName>
    </recommendedName>
</protein>
<evidence type="ECO:0000313" key="3">
    <source>
        <dbReference type="Proteomes" id="UP000029500"/>
    </source>
</evidence>
<dbReference type="EMBL" id="CP009287">
    <property type="protein sequence ID" value="AIQ68892.1"/>
    <property type="molecule type" value="Genomic_DNA"/>
</dbReference>
<sequence>MQIQLDPLTVRRLGESLNGRPGFLKLFYDTEDCGCNGVLVIQIVDSPNATDIVFQNEPYTFLCDRQQESLFDSSMTLAAEENYPSYKLTSPSGLFSSNLRVKDLRLAVEG</sequence>
<feature type="domain" description="Core" evidence="1">
    <location>
        <begin position="1"/>
        <end position="103"/>
    </location>
</feature>
<dbReference type="Proteomes" id="UP000029500">
    <property type="component" value="Chromosome"/>
</dbReference>
<dbReference type="Gene3D" id="2.60.300.12">
    <property type="entry name" value="HesB-like domain"/>
    <property type="match status" value="1"/>
</dbReference>
<name>A0A089M6S9_9BACL</name>
<dbReference type="Pfam" id="PF01521">
    <property type="entry name" value="Fe-S_biosyn"/>
    <property type="match status" value="1"/>
</dbReference>
<evidence type="ECO:0000259" key="1">
    <source>
        <dbReference type="Pfam" id="PF01521"/>
    </source>
</evidence>
<dbReference type="InterPro" id="IPR000361">
    <property type="entry name" value="ATAP_core_dom"/>
</dbReference>
<keyword evidence="3" id="KW-1185">Reference proteome</keyword>
<dbReference type="eggNOG" id="COG4918">
    <property type="taxonomic scope" value="Bacteria"/>
</dbReference>
<proteinExistence type="predicted"/>
<dbReference type="OrthoDB" id="2361087at2"/>
<dbReference type="KEGG" id="pgm:PGRAT_15640"/>
<dbReference type="AlphaFoldDB" id="A0A089M6S9"/>
<dbReference type="SUPFAM" id="SSF89360">
    <property type="entry name" value="HesB-like domain"/>
    <property type="match status" value="1"/>
</dbReference>
<gene>
    <name evidence="2" type="ORF">PGRAT_15640</name>
</gene>
<dbReference type="RefSeq" id="WP_025709216.1">
    <property type="nucleotide sequence ID" value="NZ_CP009287.1"/>
</dbReference>
<dbReference type="STRING" id="189425.PGRAT_15640"/>
<evidence type="ECO:0000313" key="2">
    <source>
        <dbReference type="EMBL" id="AIQ68892.1"/>
    </source>
</evidence>
<accession>A0A089M6S9</accession>
<organism evidence="2 3">
    <name type="scientific">Paenibacillus graminis</name>
    <dbReference type="NCBI Taxonomy" id="189425"/>
    <lineage>
        <taxon>Bacteria</taxon>
        <taxon>Bacillati</taxon>
        <taxon>Bacillota</taxon>
        <taxon>Bacilli</taxon>
        <taxon>Bacillales</taxon>
        <taxon>Paenibacillaceae</taxon>
        <taxon>Paenibacillus</taxon>
    </lineage>
</organism>
<reference evidence="2 3" key="1">
    <citation type="submission" date="2014-08" db="EMBL/GenBank/DDBJ databases">
        <title>Comparative genomics of the Paenibacillus odorifer group.</title>
        <authorList>
            <person name="den Bakker H.C."/>
            <person name="Tsai Y.-C."/>
            <person name="Martin N."/>
            <person name="Korlach J."/>
            <person name="Wiedmann M."/>
        </authorList>
    </citation>
    <scope>NUCLEOTIDE SEQUENCE [LARGE SCALE GENOMIC DNA]</scope>
    <source>
        <strain evidence="2 3">DSM 15220</strain>
    </source>
</reference>
<dbReference type="HOGENOM" id="CLU_159138_0_0_9"/>
<dbReference type="InterPro" id="IPR035903">
    <property type="entry name" value="HesB-like_dom_sf"/>
</dbReference>